<dbReference type="AlphaFoldDB" id="L0IFY8"/>
<dbReference type="KEGG" id="hru:Halru_2286"/>
<evidence type="ECO:0000313" key="3">
    <source>
        <dbReference type="Proteomes" id="UP000010846"/>
    </source>
</evidence>
<dbReference type="Pfam" id="PF13263">
    <property type="entry name" value="PHP_C"/>
    <property type="match status" value="1"/>
</dbReference>
<dbReference type="RefSeq" id="WP_015301481.1">
    <property type="nucleotide sequence ID" value="NC_019964.1"/>
</dbReference>
<feature type="region of interest" description="Disordered" evidence="1">
    <location>
        <begin position="227"/>
        <end position="252"/>
    </location>
</feature>
<sequence>MSAQDRVDLHVKVLSDDVVSRAKQYGLDVLVYAPHFTPLSEIEAAARRYSDDELQIVPAREVFTGHWRDRKHVLALGLEDPVPDFITLEGAMAEFDRQDAVVLVPHPTFATVSLGREDLRRYRSQIDAIEVFNPKHLPMHNRRAKAAAAELELPAYTSSYAHLTRTIGLARTAFETEIDSERTLLAALESGTDRRIEHATGARRWIGTAGELGHLVWENTWKKARRIPGPGIEPTHPDDPRYAGRFDDVSVY</sequence>
<evidence type="ECO:0000313" key="2">
    <source>
        <dbReference type="EMBL" id="AGB16872.1"/>
    </source>
</evidence>
<reference evidence="2" key="1">
    <citation type="submission" date="2011-09" db="EMBL/GenBank/DDBJ databases">
        <title>Complete sequence of Halovivax ruber XH-70.</title>
        <authorList>
            <consortium name="US DOE Joint Genome Institute"/>
            <person name="Lucas S."/>
            <person name="Han J."/>
            <person name="Lapidus A."/>
            <person name="Cheng J.-F."/>
            <person name="Goodwin L."/>
            <person name="Pitluck S."/>
            <person name="Peters L."/>
            <person name="Mikhailova N."/>
            <person name="Davenport K."/>
            <person name="Detter J.C."/>
            <person name="Han C."/>
            <person name="Tapia R."/>
            <person name="Land M."/>
            <person name="Hauser L."/>
            <person name="Kyrpides N."/>
            <person name="Ivanova N."/>
            <person name="Pagani I."/>
            <person name="Sproer C."/>
            <person name="Anderson I."/>
            <person name="Woyke T."/>
        </authorList>
    </citation>
    <scope>NUCLEOTIDE SEQUENCE</scope>
    <source>
        <strain evidence="2">XH-70</strain>
    </source>
</reference>
<proteinExistence type="predicted"/>
<dbReference type="STRING" id="797302.Halru_2286"/>
<gene>
    <name evidence="2" type="ordered locus">Halru_2286</name>
</gene>
<dbReference type="SUPFAM" id="SSF89550">
    <property type="entry name" value="PHP domain-like"/>
    <property type="match status" value="1"/>
</dbReference>
<dbReference type="HOGENOM" id="CLU_1036680_0_0_2"/>
<name>L0IFY8_HALRX</name>
<dbReference type="InterPro" id="IPR016195">
    <property type="entry name" value="Pol/histidinol_Pase-like"/>
</dbReference>
<dbReference type="GeneID" id="14376794"/>
<dbReference type="eggNOG" id="arCOG00306">
    <property type="taxonomic scope" value="Archaea"/>
</dbReference>
<evidence type="ECO:0000256" key="1">
    <source>
        <dbReference type="SAM" id="MobiDB-lite"/>
    </source>
</evidence>
<feature type="compositionally biased region" description="Basic and acidic residues" evidence="1">
    <location>
        <begin position="235"/>
        <end position="252"/>
    </location>
</feature>
<dbReference type="Proteomes" id="UP000010846">
    <property type="component" value="Chromosome"/>
</dbReference>
<protein>
    <submittedName>
        <fullName evidence="2">Putative metal-dependent phosphoesterase, PHP family</fullName>
    </submittedName>
</protein>
<dbReference type="EMBL" id="CP003050">
    <property type="protein sequence ID" value="AGB16872.1"/>
    <property type="molecule type" value="Genomic_DNA"/>
</dbReference>
<accession>L0IFY8</accession>
<organism evidence="2 3">
    <name type="scientific">Halovivax ruber (strain DSM 18193 / JCM 13892 / XH-70)</name>
    <dbReference type="NCBI Taxonomy" id="797302"/>
    <lineage>
        <taxon>Archaea</taxon>
        <taxon>Methanobacteriati</taxon>
        <taxon>Methanobacteriota</taxon>
        <taxon>Stenosarchaea group</taxon>
        <taxon>Halobacteria</taxon>
        <taxon>Halobacteriales</taxon>
        <taxon>Natrialbaceae</taxon>
        <taxon>Halovivax</taxon>
    </lineage>
</organism>
<keyword evidence="3" id="KW-1185">Reference proteome</keyword>
<dbReference type="Gene3D" id="3.20.20.140">
    <property type="entry name" value="Metal-dependent hydrolases"/>
    <property type="match status" value="1"/>
</dbReference>